<evidence type="ECO:0000313" key="2">
    <source>
        <dbReference type="Proteomes" id="UP000823891"/>
    </source>
</evidence>
<sequence>MISHKNQFFHASQTPDIEYLEPRVSNHGIPLIYFSAKRENTLVYLSNAVEKYCKETGYIHHGKWQKWASYGFMKEGILRLEEYYPNATVDTYKGVSGYIYSAAAAEDMEKMSDIPFGFVSKSRVKVEDAEYIPDAYDSIMEAVERGEIILRKYEDLSEAAHKWIHDSVIKEYETASEEYRYFLKGKFDFLNT</sequence>
<name>A0A9D2SPI2_9FIRM</name>
<reference evidence="1" key="1">
    <citation type="journal article" date="2021" name="PeerJ">
        <title>Extensive microbial diversity within the chicken gut microbiome revealed by metagenomics and culture.</title>
        <authorList>
            <person name="Gilroy R."/>
            <person name="Ravi A."/>
            <person name="Getino M."/>
            <person name="Pursley I."/>
            <person name="Horton D.L."/>
            <person name="Alikhan N.F."/>
            <person name="Baker D."/>
            <person name="Gharbi K."/>
            <person name="Hall N."/>
            <person name="Watson M."/>
            <person name="Adriaenssens E.M."/>
            <person name="Foster-Nyarko E."/>
            <person name="Jarju S."/>
            <person name="Secka A."/>
            <person name="Antonio M."/>
            <person name="Oren A."/>
            <person name="Chaudhuri R.R."/>
            <person name="La Ragione R."/>
            <person name="Hildebrand F."/>
            <person name="Pallen M.J."/>
        </authorList>
    </citation>
    <scope>NUCLEOTIDE SEQUENCE</scope>
    <source>
        <strain evidence="1">USAMLcec2-132</strain>
    </source>
</reference>
<organism evidence="1 2">
    <name type="scientific">Candidatus Eisenbergiella merdavium</name>
    <dbReference type="NCBI Taxonomy" id="2838551"/>
    <lineage>
        <taxon>Bacteria</taxon>
        <taxon>Bacillati</taxon>
        <taxon>Bacillota</taxon>
        <taxon>Clostridia</taxon>
        <taxon>Lachnospirales</taxon>
        <taxon>Lachnospiraceae</taxon>
        <taxon>Eisenbergiella</taxon>
    </lineage>
</organism>
<reference evidence="1" key="2">
    <citation type="submission" date="2021-04" db="EMBL/GenBank/DDBJ databases">
        <authorList>
            <person name="Gilroy R."/>
        </authorList>
    </citation>
    <scope>NUCLEOTIDE SEQUENCE</scope>
    <source>
        <strain evidence="1">USAMLcec2-132</strain>
    </source>
</reference>
<dbReference type="Proteomes" id="UP000823891">
    <property type="component" value="Unassembled WGS sequence"/>
</dbReference>
<accession>A0A9D2SPI2</accession>
<gene>
    <name evidence="1" type="ORF">H9761_00595</name>
</gene>
<dbReference type="EMBL" id="DWWS01000006">
    <property type="protein sequence ID" value="HJC22186.1"/>
    <property type="molecule type" value="Genomic_DNA"/>
</dbReference>
<proteinExistence type="predicted"/>
<dbReference type="AlphaFoldDB" id="A0A9D2SPI2"/>
<evidence type="ECO:0000313" key="1">
    <source>
        <dbReference type="EMBL" id="HJC22186.1"/>
    </source>
</evidence>
<protein>
    <submittedName>
        <fullName evidence="1">Uncharacterized protein</fullName>
    </submittedName>
</protein>
<comment type="caution">
    <text evidence="1">The sequence shown here is derived from an EMBL/GenBank/DDBJ whole genome shotgun (WGS) entry which is preliminary data.</text>
</comment>